<reference evidence="2 4" key="2">
    <citation type="journal article" date="2013" name="Nature">
        <title>Insights into bilaterian evolution from three spiralian genomes.</title>
        <authorList>
            <person name="Simakov O."/>
            <person name="Marletaz F."/>
            <person name="Cho S.J."/>
            <person name="Edsinger-Gonzales E."/>
            <person name="Havlak P."/>
            <person name="Hellsten U."/>
            <person name="Kuo D.H."/>
            <person name="Larsson T."/>
            <person name="Lv J."/>
            <person name="Arendt D."/>
            <person name="Savage R."/>
            <person name="Osoegawa K."/>
            <person name="de Jong P."/>
            <person name="Grimwood J."/>
            <person name="Chapman J.A."/>
            <person name="Shapiro H."/>
            <person name="Aerts A."/>
            <person name="Otillar R.P."/>
            <person name="Terry A.Y."/>
            <person name="Boore J.L."/>
            <person name="Grigoriev I.V."/>
            <person name="Lindberg D.R."/>
            <person name="Seaver E.C."/>
            <person name="Weisblat D.A."/>
            <person name="Putnam N.H."/>
            <person name="Rokhsar D.S."/>
        </authorList>
    </citation>
    <scope>NUCLEOTIDE SEQUENCE</scope>
    <source>
        <strain evidence="2 4">I ESC-2004</strain>
    </source>
</reference>
<dbReference type="Proteomes" id="UP000014760">
    <property type="component" value="Unassembled WGS sequence"/>
</dbReference>
<accession>R7VIL7</accession>
<name>R7VIL7_CAPTE</name>
<evidence type="ECO:0000313" key="4">
    <source>
        <dbReference type="Proteomes" id="UP000014760"/>
    </source>
</evidence>
<dbReference type="AlphaFoldDB" id="R7VIL7"/>
<feature type="compositionally biased region" description="Acidic residues" evidence="1">
    <location>
        <begin position="93"/>
        <end position="115"/>
    </location>
</feature>
<protein>
    <submittedName>
        <fullName evidence="2 3">Uncharacterized protein</fullName>
    </submittedName>
</protein>
<evidence type="ECO:0000256" key="1">
    <source>
        <dbReference type="SAM" id="MobiDB-lite"/>
    </source>
</evidence>
<dbReference type="EnsemblMetazoa" id="CapteT189424">
    <property type="protein sequence ID" value="CapteP189424"/>
    <property type="gene ID" value="CapteG189424"/>
</dbReference>
<gene>
    <name evidence="2" type="ORF">CAPTEDRAFT_189424</name>
</gene>
<feature type="region of interest" description="Disordered" evidence="1">
    <location>
        <begin position="86"/>
        <end position="115"/>
    </location>
</feature>
<proteinExistence type="predicted"/>
<evidence type="ECO:0000313" key="3">
    <source>
        <dbReference type="EnsemblMetazoa" id="CapteP189424"/>
    </source>
</evidence>
<evidence type="ECO:0000313" key="2">
    <source>
        <dbReference type="EMBL" id="ELU15560.1"/>
    </source>
</evidence>
<reference evidence="3" key="3">
    <citation type="submission" date="2015-06" db="UniProtKB">
        <authorList>
            <consortium name="EnsemblMetazoa"/>
        </authorList>
    </citation>
    <scope>IDENTIFICATION</scope>
</reference>
<sequence>MLRSSYWILKGRAAMRNELRNCSHCRRLKAPTCEQRKWRTKKTNIEAGDVDEDDPPPPSPARILQLTCGLGVSQGRDVLRSYHIYGSRLNNDPDQEDEEDADQEEGSMGEEEDATDMEIEIYSQLFHYIEIFMLPRKQVLDPMMLGFADARKGQHKRSQKDNGSSCPLFKPHQEEDY</sequence>
<dbReference type="EMBL" id="AMQN01004530">
    <property type="status" value="NOT_ANNOTATED_CDS"/>
    <property type="molecule type" value="Genomic_DNA"/>
</dbReference>
<organism evidence="2">
    <name type="scientific">Capitella teleta</name>
    <name type="common">Polychaete worm</name>
    <dbReference type="NCBI Taxonomy" id="283909"/>
    <lineage>
        <taxon>Eukaryota</taxon>
        <taxon>Metazoa</taxon>
        <taxon>Spiralia</taxon>
        <taxon>Lophotrochozoa</taxon>
        <taxon>Annelida</taxon>
        <taxon>Polychaeta</taxon>
        <taxon>Sedentaria</taxon>
        <taxon>Scolecida</taxon>
        <taxon>Capitellidae</taxon>
        <taxon>Capitella</taxon>
    </lineage>
</organism>
<dbReference type="EMBL" id="KB293746">
    <property type="protein sequence ID" value="ELU15560.1"/>
    <property type="molecule type" value="Genomic_DNA"/>
</dbReference>
<feature type="region of interest" description="Disordered" evidence="1">
    <location>
        <begin position="150"/>
        <end position="177"/>
    </location>
</feature>
<reference evidence="4" key="1">
    <citation type="submission" date="2012-12" db="EMBL/GenBank/DDBJ databases">
        <authorList>
            <person name="Hellsten U."/>
            <person name="Grimwood J."/>
            <person name="Chapman J.A."/>
            <person name="Shapiro H."/>
            <person name="Aerts A."/>
            <person name="Otillar R.P."/>
            <person name="Terry A.Y."/>
            <person name="Boore J.L."/>
            <person name="Simakov O."/>
            <person name="Marletaz F."/>
            <person name="Cho S.-J."/>
            <person name="Edsinger-Gonzales E."/>
            <person name="Havlak P."/>
            <person name="Kuo D.-H."/>
            <person name="Larsson T."/>
            <person name="Lv J."/>
            <person name="Arendt D."/>
            <person name="Savage R."/>
            <person name="Osoegawa K."/>
            <person name="de Jong P."/>
            <person name="Lindberg D.R."/>
            <person name="Seaver E.C."/>
            <person name="Weisblat D.A."/>
            <person name="Putnam N.H."/>
            <person name="Grigoriev I.V."/>
            <person name="Rokhsar D.S."/>
        </authorList>
    </citation>
    <scope>NUCLEOTIDE SEQUENCE</scope>
    <source>
        <strain evidence="4">I ESC-2004</strain>
    </source>
</reference>
<dbReference type="HOGENOM" id="CLU_1519278_0_0_1"/>
<keyword evidence="4" id="KW-1185">Reference proteome</keyword>